<protein>
    <submittedName>
        <fullName evidence="2">ARAD1A13750p</fullName>
    </submittedName>
</protein>
<evidence type="ECO:0000256" key="1">
    <source>
        <dbReference type="SAM" id="MobiDB-lite"/>
    </source>
</evidence>
<name>A0A060SY49_BLAAD</name>
<gene>
    <name evidence="2" type="ORF">GNLVRS02_ARAD1A13750g</name>
</gene>
<evidence type="ECO:0000313" key="2">
    <source>
        <dbReference type="EMBL" id="CDP33633.1"/>
    </source>
</evidence>
<feature type="compositionally biased region" description="Acidic residues" evidence="1">
    <location>
        <begin position="532"/>
        <end position="543"/>
    </location>
</feature>
<proteinExistence type="predicted"/>
<feature type="region of interest" description="Disordered" evidence="1">
    <location>
        <begin position="1"/>
        <end position="152"/>
    </location>
</feature>
<dbReference type="InterPro" id="IPR022698">
    <property type="entry name" value="OrsD"/>
</dbReference>
<accession>A0A060SY49</accession>
<reference evidence="2" key="2">
    <citation type="submission" date="2014-06" db="EMBL/GenBank/DDBJ databases">
        <title>The complete genome of Blastobotrys (Arxula) adeninivorans LS3 - a yeast of biotechnological interest.</title>
        <authorList>
            <person name="Kunze G."/>
            <person name="Gaillardin C."/>
            <person name="Czernicka M."/>
            <person name="Durrens P."/>
            <person name="Martin T."/>
            <person name="Boer E."/>
            <person name="Gabaldon T."/>
            <person name="Cruz J."/>
            <person name="Talla E."/>
            <person name="Marck C."/>
            <person name="Goffeau A."/>
            <person name="Barbe V."/>
            <person name="Baret P."/>
            <person name="Baronian K."/>
            <person name="Beier S."/>
            <person name="Bleykasten C."/>
            <person name="Bode R."/>
            <person name="Casaregola S."/>
            <person name="Despons L."/>
            <person name="Fairhead C."/>
            <person name="Giersberg M."/>
            <person name="Gierski P."/>
            <person name="Hahnel U."/>
            <person name="Hartmann A."/>
            <person name="Jankowska D."/>
            <person name="Jubin C."/>
            <person name="Jung P."/>
            <person name="Lafontaine I."/>
            <person name="Leh-Louis V."/>
            <person name="Lemaire M."/>
            <person name="Marcet-Houben M."/>
            <person name="Mascher M."/>
            <person name="Morel G."/>
            <person name="Richard G.-F."/>
            <person name="Riechen J."/>
            <person name="Sacerdot C."/>
            <person name="Sarkar A."/>
            <person name="Savel G."/>
            <person name="Schacherer J."/>
            <person name="Sherman D."/>
            <person name="Straub M.-L."/>
            <person name="Stein N."/>
            <person name="Thierry A."/>
            <person name="Trautwein-Schult A."/>
            <person name="Westhof E."/>
            <person name="Worch S."/>
            <person name="Dujon B."/>
            <person name="Souciet J.-L."/>
            <person name="Wincker P."/>
            <person name="Scholz U."/>
            <person name="Neuveglise N."/>
        </authorList>
    </citation>
    <scope>NUCLEOTIDE SEQUENCE</scope>
    <source>
        <strain evidence="2">LS3</strain>
    </source>
</reference>
<reference evidence="2" key="1">
    <citation type="submission" date="2014-02" db="EMBL/GenBank/DDBJ databases">
        <authorList>
            <person name="Genoscope - CEA"/>
        </authorList>
    </citation>
    <scope>NUCLEOTIDE SEQUENCE</scope>
    <source>
        <strain evidence="2">LS3</strain>
    </source>
</reference>
<dbReference type="Pfam" id="PF12013">
    <property type="entry name" value="OrsD"/>
    <property type="match status" value="1"/>
</dbReference>
<dbReference type="PhylomeDB" id="A0A060SY49"/>
<sequence>MSHGQSAPSVFRSEAVRVLFQTPDTGGGSRKRARETEAEPEAEPEERRRCRVDNPSPRSPLWDDNLVQDDGWLDGSEEIEIESRRSSPIDSSESGHGATVGSLRQFGDGDGPLGLSNEFESPTGPGPLSRPAQSPEPVPSASDPDQMELRPEDEFSQTTEIYGFLEKYGVAVCKECMLGVPPRKIRGHLNMHSSDRHYKDRIASAVNSWDLKRPQDAIPRHPVPWIRALGLPKKGFRCTYDDACGYVCSKLSTMKKHWSHKHGFSISTQGPQTRQQRRANREREKPMRQVPIQRFFNCECKSWFEVEYEEGIPSLSEERRQFAKMIEEGHELHQRMHEEYMANLTQEDIDEDFRETMALCTFEEDTDEETRLFMAPEDANQFMKEMTLHPLLREFKSTALASLFERPEARGLNVNRDTLAMRKRVWYGMDSLSKIAEKYLEGGGIDQKMRYEVMRVASSEKPSKPLIPYWSDFKRWSEVKAWQQVLMFFFRTHPGHSKRWPLYDLTRNQAIARNRIVEILRDPEPDPGPDSAPDETEDAEDPEIGLIRPIPGDNSRPLMTAGTVKVPRLERALLEFCFSLMDDKFSRREFECALRVAVSVTSTSAAGPPECINKLSALLKIGRTMLVMKANLMAQENPDGPGAMEHLREMVDRFMLWSRHSPMVCLDRLMERGMDQLQKETTFREICWEDDETMVLKTTTKTEALRTTAGKDPV</sequence>
<feature type="region of interest" description="Disordered" evidence="1">
    <location>
        <begin position="519"/>
        <end position="552"/>
    </location>
</feature>
<feature type="compositionally biased region" description="Acidic residues" evidence="1">
    <location>
        <begin position="71"/>
        <end position="80"/>
    </location>
</feature>
<dbReference type="AlphaFoldDB" id="A0A060SY49"/>
<organism evidence="2">
    <name type="scientific">Blastobotrys adeninivorans</name>
    <name type="common">Yeast</name>
    <name type="synonym">Arxula adeninivorans</name>
    <dbReference type="NCBI Taxonomy" id="409370"/>
    <lineage>
        <taxon>Eukaryota</taxon>
        <taxon>Fungi</taxon>
        <taxon>Dikarya</taxon>
        <taxon>Ascomycota</taxon>
        <taxon>Saccharomycotina</taxon>
        <taxon>Dipodascomycetes</taxon>
        <taxon>Dipodascales</taxon>
        <taxon>Trichomonascaceae</taxon>
        <taxon>Blastobotrys</taxon>
    </lineage>
</organism>
<dbReference type="EMBL" id="HG937691">
    <property type="protein sequence ID" value="CDP33633.1"/>
    <property type="molecule type" value="Genomic_DNA"/>
</dbReference>
<feature type="compositionally biased region" description="Polar residues" evidence="1">
    <location>
        <begin position="265"/>
        <end position="274"/>
    </location>
</feature>
<feature type="region of interest" description="Disordered" evidence="1">
    <location>
        <begin position="262"/>
        <end position="286"/>
    </location>
</feature>